<dbReference type="FunFam" id="3.40.50.2300:FF:000051">
    <property type="entry name" value="Two-component response regulator yehT"/>
    <property type="match status" value="1"/>
</dbReference>
<feature type="domain" description="Response regulatory" evidence="2">
    <location>
        <begin position="5"/>
        <end position="116"/>
    </location>
</feature>
<dbReference type="SMART" id="SM00448">
    <property type="entry name" value="REC"/>
    <property type="match status" value="1"/>
</dbReference>
<evidence type="ECO:0000256" key="1">
    <source>
        <dbReference type="PROSITE-ProRule" id="PRU00169"/>
    </source>
</evidence>
<sequence length="242" mass="27730">MNKIKCLVVDDEPLAVEVLVKYIGQLDSLSLAGTCHNAIDALQFLQKNRVDLLFLDIQMPKLSGIDFLKTLPQRPKVIFTTAFRDYALDGFELNVLDYLLKPIPFERFLVAINKYHATQEASVTLPSMLVSPATTTAADTFIYLKADKKMVKVFEKDILYIESLKDYVKVKTTDKEIISYQRITYLEEKLPEGRFLRIHRSYIIAVDKIRSFNSTTIEVGDQELPIGRQYRAEVMRALGVKE</sequence>
<dbReference type="InterPro" id="IPR001789">
    <property type="entry name" value="Sig_transdc_resp-reg_receiver"/>
</dbReference>
<dbReference type="Proteomes" id="UP000279089">
    <property type="component" value="Unassembled WGS sequence"/>
</dbReference>
<dbReference type="InterPro" id="IPR007492">
    <property type="entry name" value="LytTR_DNA-bd_dom"/>
</dbReference>
<dbReference type="PROSITE" id="PS50110">
    <property type="entry name" value="RESPONSE_REGULATORY"/>
    <property type="match status" value="1"/>
</dbReference>
<name>A0A3N4MLG6_9BACT</name>
<dbReference type="InterPro" id="IPR011006">
    <property type="entry name" value="CheY-like_superfamily"/>
</dbReference>
<dbReference type="PANTHER" id="PTHR37299:SF1">
    <property type="entry name" value="STAGE 0 SPORULATION PROTEIN A HOMOLOG"/>
    <property type="match status" value="1"/>
</dbReference>
<dbReference type="GO" id="GO:0003677">
    <property type="term" value="F:DNA binding"/>
    <property type="evidence" value="ECO:0007669"/>
    <property type="project" value="UniProtKB-KW"/>
</dbReference>
<comment type="caution">
    <text evidence="4">The sequence shown here is derived from an EMBL/GenBank/DDBJ whole genome shotgun (WGS) entry which is preliminary data.</text>
</comment>
<reference evidence="5" key="1">
    <citation type="submission" date="2018-11" db="EMBL/GenBank/DDBJ databases">
        <title>Chitinophaga lutea sp.nov., isolate from arsenic contaminated soil.</title>
        <authorList>
            <person name="Zong Y."/>
        </authorList>
    </citation>
    <scope>NUCLEOTIDE SEQUENCE [LARGE SCALE GENOMIC DNA]</scope>
    <source>
        <strain evidence="5">YLT18</strain>
    </source>
</reference>
<organism evidence="4 5">
    <name type="scientific">Chitinophaga barathri</name>
    <dbReference type="NCBI Taxonomy" id="1647451"/>
    <lineage>
        <taxon>Bacteria</taxon>
        <taxon>Pseudomonadati</taxon>
        <taxon>Bacteroidota</taxon>
        <taxon>Chitinophagia</taxon>
        <taxon>Chitinophagales</taxon>
        <taxon>Chitinophagaceae</taxon>
        <taxon>Chitinophaga</taxon>
    </lineage>
</organism>
<feature type="modified residue" description="4-aspartylphosphate" evidence="1">
    <location>
        <position position="56"/>
    </location>
</feature>
<evidence type="ECO:0000259" key="2">
    <source>
        <dbReference type="PROSITE" id="PS50110"/>
    </source>
</evidence>
<accession>A0A3N4MLG6</accession>
<gene>
    <name evidence="4" type="ORF">EG028_01000</name>
</gene>
<dbReference type="Pfam" id="PF00072">
    <property type="entry name" value="Response_reg"/>
    <property type="match status" value="1"/>
</dbReference>
<dbReference type="AlphaFoldDB" id="A0A3N4MLG6"/>
<dbReference type="OrthoDB" id="9787344at2"/>
<dbReference type="InterPro" id="IPR046947">
    <property type="entry name" value="LytR-like"/>
</dbReference>
<protein>
    <submittedName>
        <fullName evidence="4">DNA-binding response regulator</fullName>
    </submittedName>
</protein>
<keyword evidence="5" id="KW-1185">Reference proteome</keyword>
<dbReference type="RefSeq" id="WP_120514180.1">
    <property type="nucleotide sequence ID" value="NZ_QXZY01000001.1"/>
</dbReference>
<evidence type="ECO:0000259" key="3">
    <source>
        <dbReference type="PROSITE" id="PS50930"/>
    </source>
</evidence>
<dbReference type="PANTHER" id="PTHR37299">
    <property type="entry name" value="TRANSCRIPTIONAL REGULATOR-RELATED"/>
    <property type="match status" value="1"/>
</dbReference>
<dbReference type="SUPFAM" id="SSF52172">
    <property type="entry name" value="CheY-like"/>
    <property type="match status" value="1"/>
</dbReference>
<dbReference type="PROSITE" id="PS50930">
    <property type="entry name" value="HTH_LYTTR"/>
    <property type="match status" value="1"/>
</dbReference>
<feature type="domain" description="HTH LytTR-type" evidence="3">
    <location>
        <begin position="142"/>
        <end position="240"/>
    </location>
</feature>
<keyword evidence="1" id="KW-0597">Phosphoprotein</keyword>
<evidence type="ECO:0000313" key="5">
    <source>
        <dbReference type="Proteomes" id="UP000279089"/>
    </source>
</evidence>
<dbReference type="Gene3D" id="2.40.50.1020">
    <property type="entry name" value="LytTr DNA-binding domain"/>
    <property type="match status" value="1"/>
</dbReference>
<dbReference type="EMBL" id="RMBX01000001">
    <property type="protein sequence ID" value="RPD42906.1"/>
    <property type="molecule type" value="Genomic_DNA"/>
</dbReference>
<proteinExistence type="predicted"/>
<dbReference type="Pfam" id="PF04397">
    <property type="entry name" value="LytTR"/>
    <property type="match status" value="1"/>
</dbReference>
<evidence type="ECO:0000313" key="4">
    <source>
        <dbReference type="EMBL" id="RPD42906.1"/>
    </source>
</evidence>
<dbReference type="SMART" id="SM00850">
    <property type="entry name" value="LytTR"/>
    <property type="match status" value="1"/>
</dbReference>
<keyword evidence="4" id="KW-0238">DNA-binding</keyword>
<dbReference type="GO" id="GO:0000156">
    <property type="term" value="F:phosphorelay response regulator activity"/>
    <property type="evidence" value="ECO:0007669"/>
    <property type="project" value="InterPro"/>
</dbReference>
<dbReference type="Gene3D" id="3.40.50.2300">
    <property type="match status" value="1"/>
</dbReference>